<comment type="caution">
    <text evidence="2">The sequence shown here is derived from an EMBL/GenBank/DDBJ whole genome shotgun (WGS) entry which is preliminary data.</text>
</comment>
<dbReference type="Proteomes" id="UP001465331">
    <property type="component" value="Unassembled WGS sequence"/>
</dbReference>
<accession>A0ABV2A999</accession>
<proteinExistence type="predicted"/>
<name>A0ABV2A999_9GAMM</name>
<gene>
    <name evidence="2" type="ORF">ABSH63_07470</name>
</gene>
<reference evidence="2 3" key="1">
    <citation type="submission" date="2024-06" db="EMBL/GenBank/DDBJ databases">
        <authorList>
            <person name="Li Z."/>
            <person name="Jiang Y."/>
        </authorList>
    </citation>
    <scope>NUCLEOTIDE SEQUENCE [LARGE SCALE GENOMIC DNA]</scope>
    <source>
        <strain evidence="2 3">HSW-8</strain>
    </source>
</reference>
<keyword evidence="3" id="KW-1185">Reference proteome</keyword>
<dbReference type="EMBL" id="JBEPIJ010000006">
    <property type="protein sequence ID" value="MES0873837.1"/>
    <property type="molecule type" value="Genomic_DNA"/>
</dbReference>
<feature type="coiled-coil region" evidence="1">
    <location>
        <begin position="3"/>
        <end position="47"/>
    </location>
</feature>
<protein>
    <submittedName>
        <fullName evidence="2">DUF4404 family protein</fullName>
    </submittedName>
</protein>
<keyword evidence="1" id="KW-0175">Coiled coil</keyword>
<dbReference type="InterPro" id="IPR025516">
    <property type="entry name" value="DUF4404"/>
</dbReference>
<evidence type="ECO:0000256" key="1">
    <source>
        <dbReference type="SAM" id="Coils"/>
    </source>
</evidence>
<evidence type="ECO:0000313" key="3">
    <source>
        <dbReference type="Proteomes" id="UP001465331"/>
    </source>
</evidence>
<evidence type="ECO:0000313" key="2">
    <source>
        <dbReference type="EMBL" id="MES0873837.1"/>
    </source>
</evidence>
<dbReference type="Pfam" id="PF14357">
    <property type="entry name" value="DUF4404"/>
    <property type="match status" value="1"/>
</dbReference>
<sequence length="87" mass="9968">MNRQRLQEHLDALRAELERLPAQAPGRERLRQLVERIDAQLDEQRDSEPHESFLSGVREAVADFEAEHPRAAGLLRRLVDTLSSMGI</sequence>
<dbReference type="RefSeq" id="WP_352888688.1">
    <property type="nucleotide sequence ID" value="NZ_JBEPIJ010000006.1"/>
</dbReference>
<organism evidence="2 3">
    <name type="scientific">Sinimarinibacterium thermocellulolyticum</name>
    <dbReference type="NCBI Taxonomy" id="3170016"/>
    <lineage>
        <taxon>Bacteria</taxon>
        <taxon>Pseudomonadati</taxon>
        <taxon>Pseudomonadota</taxon>
        <taxon>Gammaproteobacteria</taxon>
        <taxon>Nevskiales</taxon>
        <taxon>Nevskiaceae</taxon>
        <taxon>Sinimarinibacterium</taxon>
    </lineage>
</organism>